<dbReference type="OrthoDB" id="185373at2759"/>
<sequence length="510" mass="57365">MSRIGTSTAQAVLVYDVDQTEDTAEQRANKTHRRASIEFTRSQEMQRHVAAPHQLQDSISSPSKHLDIPSIISRLRTTNAPPKECIACLRDLLNSPSVYLKDLQRIWDAAQEYPKQDVIGANFCCHLLSRLASVGSVEDLRLGDTIIDFLKRASNIGEGRSQRILKGSHVLSYLRLLEKRPDVDRLRKAFATMDEAHILATPAHYIAGLRSAIEMQRLDVCRELCIRVKHEGLCGIHPQLSNAVYELDRLANDKSPALQRLQKLLISLETLNDTVLDRTKTRKQKSTKHDFVTSAITANATKAAKLEVNVTPTVSQRLEQLCSLGRLEEARDLMRSSHRQHGIIEKRAYIAFITTCLQMLPASRRSSPPSNSYAISHPRLLLKDVLFAYDALASPPSEPLSLGLYTDLIANFGRHRRMLQAVRIFKDMVQAGISPNVVTYTSLIKGFGIERNIHGIDDVLSQMERARVQPSCITSEVFKKALKRARAEKAAKDALMQRLDRLRNKLSVDM</sequence>
<evidence type="ECO:0000313" key="2">
    <source>
        <dbReference type="EMBL" id="OZJ04222.1"/>
    </source>
</evidence>
<dbReference type="InterPro" id="IPR002885">
    <property type="entry name" value="PPR_rpt"/>
</dbReference>
<dbReference type="Proteomes" id="UP000242875">
    <property type="component" value="Unassembled WGS sequence"/>
</dbReference>
<evidence type="ECO:0000313" key="3">
    <source>
        <dbReference type="Proteomes" id="UP000242875"/>
    </source>
</evidence>
<dbReference type="GO" id="GO:0003729">
    <property type="term" value="F:mRNA binding"/>
    <property type="evidence" value="ECO:0007669"/>
    <property type="project" value="TreeGrafter"/>
</dbReference>
<dbReference type="AlphaFoldDB" id="A0A261Y0T7"/>
<dbReference type="PANTHER" id="PTHR47938">
    <property type="entry name" value="RESPIRATORY COMPLEX I CHAPERONE (CIA84), PUTATIVE (AFU_ORTHOLOGUE AFUA_2G06020)-RELATED"/>
    <property type="match status" value="1"/>
</dbReference>
<dbReference type="Pfam" id="PF13041">
    <property type="entry name" value="PPR_2"/>
    <property type="match status" value="1"/>
</dbReference>
<evidence type="ECO:0000256" key="1">
    <source>
        <dbReference type="PROSITE-ProRule" id="PRU00708"/>
    </source>
</evidence>
<feature type="repeat" description="PPR" evidence="1">
    <location>
        <begin position="401"/>
        <end position="435"/>
    </location>
</feature>
<reference evidence="2 3" key="1">
    <citation type="journal article" date="2017" name="Mycologia">
        <title>Bifiguratus adelaidae, gen. et sp. nov., a new member of Mucoromycotina in endophytic and soil-dwelling habitats.</title>
        <authorList>
            <person name="Torres-Cruz T.J."/>
            <person name="Billingsley Tobias T.L."/>
            <person name="Almatruk M."/>
            <person name="Hesse C."/>
            <person name="Kuske C.R."/>
            <person name="Desiro A."/>
            <person name="Benucci G.M."/>
            <person name="Bonito G."/>
            <person name="Stajich J.E."/>
            <person name="Dunlap C."/>
            <person name="Arnold A.E."/>
            <person name="Porras-Alfaro A."/>
        </authorList>
    </citation>
    <scope>NUCLEOTIDE SEQUENCE [LARGE SCALE GENOMIC DNA]</scope>
    <source>
        <strain evidence="2 3">AZ0501</strain>
    </source>
</reference>
<feature type="repeat" description="PPR" evidence="1">
    <location>
        <begin position="436"/>
        <end position="470"/>
    </location>
</feature>
<gene>
    <name evidence="2" type="ORF">BZG36_02967</name>
</gene>
<protein>
    <recommendedName>
        <fullName evidence="4">Pentacotripeptide-repeat region of PRORP domain-containing protein</fullName>
    </recommendedName>
</protein>
<dbReference type="EMBL" id="MVBO01000049">
    <property type="protein sequence ID" value="OZJ04222.1"/>
    <property type="molecule type" value="Genomic_DNA"/>
</dbReference>
<evidence type="ECO:0008006" key="4">
    <source>
        <dbReference type="Google" id="ProtNLM"/>
    </source>
</evidence>
<dbReference type="NCBIfam" id="TIGR00756">
    <property type="entry name" value="PPR"/>
    <property type="match status" value="2"/>
</dbReference>
<name>A0A261Y0T7_9FUNG</name>
<keyword evidence="3" id="KW-1185">Reference proteome</keyword>
<comment type="caution">
    <text evidence="2">The sequence shown here is derived from an EMBL/GenBank/DDBJ whole genome shotgun (WGS) entry which is preliminary data.</text>
</comment>
<dbReference type="PROSITE" id="PS51375">
    <property type="entry name" value="PPR"/>
    <property type="match status" value="2"/>
</dbReference>
<dbReference type="PANTHER" id="PTHR47938:SF35">
    <property type="entry name" value="PENTATRICOPEPTIDE REPEAT-CONTAINING PROTEIN 4, MITOCHONDRIAL-RELATED"/>
    <property type="match status" value="1"/>
</dbReference>
<dbReference type="Gene3D" id="1.25.40.10">
    <property type="entry name" value="Tetratricopeptide repeat domain"/>
    <property type="match status" value="1"/>
</dbReference>
<organism evidence="2 3">
    <name type="scientific">Bifiguratus adelaidae</name>
    <dbReference type="NCBI Taxonomy" id="1938954"/>
    <lineage>
        <taxon>Eukaryota</taxon>
        <taxon>Fungi</taxon>
        <taxon>Fungi incertae sedis</taxon>
        <taxon>Mucoromycota</taxon>
        <taxon>Mucoromycotina</taxon>
        <taxon>Endogonomycetes</taxon>
        <taxon>Endogonales</taxon>
        <taxon>Endogonales incertae sedis</taxon>
        <taxon>Bifiguratus</taxon>
    </lineage>
</organism>
<dbReference type="InterPro" id="IPR011990">
    <property type="entry name" value="TPR-like_helical_dom_sf"/>
</dbReference>
<accession>A0A261Y0T7</accession>
<proteinExistence type="predicted"/>